<dbReference type="PANTHER" id="PTHR14237:SF19">
    <property type="entry name" value="MITOCHONDRIAL AMIDOXIME REDUCING COMPONENT 1"/>
    <property type="match status" value="1"/>
</dbReference>
<organism evidence="1 2">
    <name type="scientific">Neoasaia chiangmaiensis</name>
    <dbReference type="NCBI Taxonomy" id="320497"/>
    <lineage>
        <taxon>Bacteria</taxon>
        <taxon>Pseudomonadati</taxon>
        <taxon>Pseudomonadota</taxon>
        <taxon>Alphaproteobacteria</taxon>
        <taxon>Acetobacterales</taxon>
        <taxon>Acetobacteraceae</taxon>
        <taxon>Neoasaia</taxon>
    </lineage>
</organism>
<dbReference type="AlphaFoldDB" id="A0A1U9KUH5"/>
<dbReference type="GO" id="GO:0003824">
    <property type="term" value="F:catalytic activity"/>
    <property type="evidence" value="ECO:0007669"/>
    <property type="project" value="InterPro"/>
</dbReference>
<dbReference type="Pfam" id="PF03476">
    <property type="entry name" value="MOSC_N"/>
    <property type="match status" value="1"/>
</dbReference>
<dbReference type="InterPro" id="IPR005302">
    <property type="entry name" value="MoCF_Sase_C"/>
</dbReference>
<evidence type="ECO:0000313" key="2">
    <source>
        <dbReference type="Proteomes" id="UP000188604"/>
    </source>
</evidence>
<dbReference type="OrthoDB" id="581532at2"/>
<dbReference type="PANTHER" id="PTHR14237">
    <property type="entry name" value="MOLYBDOPTERIN COFACTOR SULFURASE MOSC"/>
    <property type="match status" value="1"/>
</dbReference>
<dbReference type="Proteomes" id="UP000188604">
    <property type="component" value="Chromosome"/>
</dbReference>
<dbReference type="GO" id="GO:0030170">
    <property type="term" value="F:pyridoxal phosphate binding"/>
    <property type="evidence" value="ECO:0007669"/>
    <property type="project" value="InterPro"/>
</dbReference>
<dbReference type="EMBL" id="CP014691">
    <property type="protein sequence ID" value="AQS89389.1"/>
    <property type="molecule type" value="Genomic_DNA"/>
</dbReference>
<proteinExistence type="predicted"/>
<reference evidence="1 2" key="1">
    <citation type="submission" date="2016-03" db="EMBL/GenBank/DDBJ databases">
        <title>Acetic acid bacteria sequencing.</title>
        <authorList>
            <person name="Brandt J."/>
            <person name="Jakob F."/>
            <person name="Vogel R.F."/>
        </authorList>
    </citation>
    <scope>NUCLEOTIDE SEQUENCE [LARGE SCALE GENOMIC DNA]</scope>
    <source>
        <strain evidence="1 2">NBRC 101099</strain>
    </source>
</reference>
<dbReference type="SUPFAM" id="SSF141673">
    <property type="entry name" value="MOSC N-terminal domain-like"/>
    <property type="match status" value="1"/>
</dbReference>
<dbReference type="GO" id="GO:0030151">
    <property type="term" value="F:molybdenum ion binding"/>
    <property type="evidence" value="ECO:0007669"/>
    <property type="project" value="InterPro"/>
</dbReference>
<sequence>MPRVAAVHIYPVKSLHRISPDHLDLRPWGPEGDRRWLVTDPDGNFISQRECSAMALITPTPTALGLTLSRRDMADCVVRRPNDHAHRRHVRVWGDWMEAREASQRAGEWLSAALGRPARLAYMDTPEAARIRDVGGQANPVSFADEYPILIANVASLDDLNTRLDEKLPMTRFRPNIVAEDAEAWEEDGWRRIRIGEAILRVVSPCARCGITSVDQETGEIRDRKQPLAALASFRRGHGGVMFAQNATIETPGRIAPGDTIEILERGESNLG</sequence>
<dbReference type="InterPro" id="IPR011037">
    <property type="entry name" value="Pyrv_Knase-like_insert_dom_sf"/>
</dbReference>
<dbReference type="STRING" id="320497.A0U93_07855"/>
<dbReference type="Pfam" id="PF03473">
    <property type="entry name" value="MOSC"/>
    <property type="match status" value="1"/>
</dbReference>
<dbReference type="Gene3D" id="2.40.33.20">
    <property type="entry name" value="PK beta-barrel domain-like"/>
    <property type="match status" value="1"/>
</dbReference>
<accession>A0A1U9KUH5</accession>
<name>A0A1U9KUH5_9PROT</name>
<dbReference type="SUPFAM" id="SSF50800">
    <property type="entry name" value="PK beta-barrel domain-like"/>
    <property type="match status" value="1"/>
</dbReference>
<dbReference type="InterPro" id="IPR005303">
    <property type="entry name" value="MOCOS_middle"/>
</dbReference>
<gene>
    <name evidence="1" type="ORF">A0U93_07855</name>
</gene>
<protein>
    <submittedName>
        <fullName evidence="1">Uncharacterized protein</fullName>
    </submittedName>
</protein>
<dbReference type="PROSITE" id="PS51340">
    <property type="entry name" value="MOSC"/>
    <property type="match status" value="1"/>
</dbReference>
<dbReference type="KEGG" id="nch:A0U93_07855"/>
<keyword evidence="2" id="KW-1185">Reference proteome</keyword>
<dbReference type="RefSeq" id="WP_077808420.1">
    <property type="nucleotide sequence ID" value="NZ_BJXS01000002.1"/>
</dbReference>
<evidence type="ECO:0000313" key="1">
    <source>
        <dbReference type="EMBL" id="AQS89389.1"/>
    </source>
</evidence>